<keyword evidence="1" id="KW-0472">Membrane</keyword>
<feature type="transmembrane region" description="Helical" evidence="1">
    <location>
        <begin position="165"/>
        <end position="183"/>
    </location>
</feature>
<keyword evidence="1" id="KW-0812">Transmembrane</keyword>
<organism evidence="2 3">
    <name type="scientific">Geothermobacter ehrlichii</name>
    <dbReference type="NCBI Taxonomy" id="213224"/>
    <lineage>
        <taxon>Bacteria</taxon>
        <taxon>Pseudomonadati</taxon>
        <taxon>Thermodesulfobacteriota</taxon>
        <taxon>Desulfuromonadia</taxon>
        <taxon>Desulfuromonadales</taxon>
        <taxon>Geothermobacteraceae</taxon>
        <taxon>Geothermobacter</taxon>
    </lineage>
</organism>
<protein>
    <recommendedName>
        <fullName evidence="4">Dolichyl-phosphate-mannose-protein mannosyltransferase</fullName>
    </recommendedName>
</protein>
<name>A0A5D3WF05_9BACT</name>
<dbReference type="EMBL" id="VNIB01000015">
    <property type="protein sequence ID" value="TYO96055.1"/>
    <property type="molecule type" value="Genomic_DNA"/>
</dbReference>
<dbReference type="Proteomes" id="UP000324159">
    <property type="component" value="Unassembled WGS sequence"/>
</dbReference>
<feature type="transmembrane region" description="Helical" evidence="1">
    <location>
        <begin position="268"/>
        <end position="290"/>
    </location>
</feature>
<gene>
    <name evidence="2" type="ORF">EDC39_1151</name>
</gene>
<proteinExistence type="predicted"/>
<feature type="transmembrane region" description="Helical" evidence="1">
    <location>
        <begin position="117"/>
        <end position="145"/>
    </location>
</feature>
<evidence type="ECO:0000256" key="1">
    <source>
        <dbReference type="SAM" id="Phobius"/>
    </source>
</evidence>
<dbReference type="AlphaFoldDB" id="A0A5D3WF05"/>
<accession>A0A5D3WF05</accession>
<evidence type="ECO:0008006" key="4">
    <source>
        <dbReference type="Google" id="ProtNLM"/>
    </source>
</evidence>
<dbReference type="RefSeq" id="WP_222862886.1">
    <property type="nucleotide sequence ID" value="NZ_VNIB01000015.1"/>
</dbReference>
<sequence length="547" mass="63014">RSSSEWLMVSETRLTSSLKSAPRSPEIYDEPFFLVWKGAGYGGISLFKGLLLSATAGILVWTARLRGSSWPAILCCLPLFLLTSAGWLARPQLWTFLGFSIFVCLLEYHRKAGSLRLLWLPPLAVLWANLHAGFILSFALLAAYLVGEPGALVNRWSRLGRKEYLLLWVVLAGLVLAAFLTPYPEQFFRTLVASPNLGAAQSESGKAVGAFTALFNMDWRPTTFRQDRWFYYALGLGASWMLLGWRRFNLTDFCLLAGLSLMGLKLSRHTSFLFFALVAFLPAYLDTAVMPVVRMVGEKGRHFGVAVIAVLAATAMIWLARPIVTTAGFFDLGLREWHYPVRATEFIRQQRLPGNLYNTYDWGGYLAWKLYPRYKVFWDGRQDDAAMFRQGWRVMAGKEDWQAILDRHRVNVVVTRCLTMDTGQRYPLLDRLEQSDQWALVYADNWSLVFVRKKAVADDWLQKYRLDKARIWQTLYSEARLSVAENRWRYKAWWEMARLDLRQRRYAEALNHLEEYLSRSPQGDPVAENYYRMLYPLIRGKGNRDGH</sequence>
<feature type="transmembrane region" description="Helical" evidence="1">
    <location>
        <begin position="302"/>
        <end position="320"/>
    </location>
</feature>
<comment type="caution">
    <text evidence="2">The sequence shown here is derived from an EMBL/GenBank/DDBJ whole genome shotgun (WGS) entry which is preliminary data.</text>
</comment>
<evidence type="ECO:0000313" key="3">
    <source>
        <dbReference type="Proteomes" id="UP000324159"/>
    </source>
</evidence>
<feature type="non-terminal residue" evidence="2">
    <location>
        <position position="1"/>
    </location>
</feature>
<keyword evidence="3" id="KW-1185">Reference proteome</keyword>
<keyword evidence="1" id="KW-1133">Transmembrane helix</keyword>
<feature type="transmembrane region" description="Helical" evidence="1">
    <location>
        <begin position="68"/>
        <end position="87"/>
    </location>
</feature>
<feature type="transmembrane region" description="Helical" evidence="1">
    <location>
        <begin position="39"/>
        <end position="61"/>
    </location>
</feature>
<reference evidence="2 3" key="1">
    <citation type="submission" date="2019-07" db="EMBL/GenBank/DDBJ databases">
        <title>Genomic Encyclopedia of Type Strains, Phase IV (KMG-IV): sequencing the most valuable type-strain genomes for metagenomic binning, comparative biology and taxonomic classification.</title>
        <authorList>
            <person name="Goeker M."/>
        </authorList>
    </citation>
    <scope>NUCLEOTIDE SEQUENCE [LARGE SCALE GENOMIC DNA]</scope>
    <source>
        <strain evidence="2 3">SS015</strain>
    </source>
</reference>
<feature type="transmembrane region" description="Helical" evidence="1">
    <location>
        <begin position="229"/>
        <end position="248"/>
    </location>
</feature>
<evidence type="ECO:0000313" key="2">
    <source>
        <dbReference type="EMBL" id="TYO96055.1"/>
    </source>
</evidence>